<accession>M8BN70</accession>
<feature type="domain" description="C2H2-type" evidence="2">
    <location>
        <begin position="342"/>
        <end position="365"/>
    </location>
</feature>
<dbReference type="Gene3D" id="3.30.160.60">
    <property type="entry name" value="Classic Zinc Finger"/>
    <property type="match status" value="1"/>
</dbReference>
<proteinExistence type="predicted"/>
<dbReference type="PANTHER" id="PTHR46869:SF6">
    <property type="entry name" value="C2H2-TYPE DOMAIN-CONTAINING PROTEIN"/>
    <property type="match status" value="1"/>
</dbReference>
<reference evidence="3" key="1">
    <citation type="submission" date="2015-06" db="UniProtKB">
        <authorList>
            <consortium name="EnsemblPlants"/>
        </authorList>
    </citation>
    <scope>IDENTIFICATION</scope>
</reference>
<evidence type="ECO:0000259" key="2">
    <source>
        <dbReference type="PROSITE" id="PS50157"/>
    </source>
</evidence>
<evidence type="ECO:0000256" key="1">
    <source>
        <dbReference type="SAM" id="MobiDB-lite"/>
    </source>
</evidence>
<feature type="region of interest" description="Disordered" evidence="1">
    <location>
        <begin position="127"/>
        <end position="154"/>
    </location>
</feature>
<protein>
    <recommendedName>
        <fullName evidence="2">C2H2-type domain-containing protein</fullName>
    </recommendedName>
</protein>
<evidence type="ECO:0000313" key="3">
    <source>
        <dbReference type="EnsemblPlants" id="EMT04447"/>
    </source>
</evidence>
<name>M8BN70_AEGTA</name>
<dbReference type="SUPFAM" id="SSF57667">
    <property type="entry name" value="beta-beta-alpha zinc fingers"/>
    <property type="match status" value="2"/>
</dbReference>
<feature type="region of interest" description="Disordered" evidence="1">
    <location>
        <begin position="301"/>
        <end position="323"/>
    </location>
</feature>
<dbReference type="InterPro" id="IPR013087">
    <property type="entry name" value="Znf_C2H2_type"/>
</dbReference>
<organism evidence="3">
    <name type="scientific">Aegilops tauschii</name>
    <name type="common">Tausch's goatgrass</name>
    <name type="synonym">Aegilops squarrosa</name>
    <dbReference type="NCBI Taxonomy" id="37682"/>
    <lineage>
        <taxon>Eukaryota</taxon>
        <taxon>Viridiplantae</taxon>
        <taxon>Streptophyta</taxon>
        <taxon>Embryophyta</taxon>
        <taxon>Tracheophyta</taxon>
        <taxon>Spermatophyta</taxon>
        <taxon>Magnoliopsida</taxon>
        <taxon>Liliopsida</taxon>
        <taxon>Poales</taxon>
        <taxon>Poaceae</taxon>
        <taxon>BOP clade</taxon>
        <taxon>Pooideae</taxon>
        <taxon>Triticodae</taxon>
        <taxon>Triticeae</taxon>
        <taxon>Triticinae</taxon>
        <taxon>Aegilops</taxon>
    </lineage>
</organism>
<feature type="region of interest" description="Disordered" evidence="1">
    <location>
        <begin position="68"/>
        <end position="115"/>
    </location>
</feature>
<dbReference type="PROSITE" id="PS00028">
    <property type="entry name" value="ZINC_FINGER_C2H2_1"/>
    <property type="match status" value="3"/>
</dbReference>
<dbReference type="AlphaFoldDB" id="M8BN70"/>
<dbReference type="EnsemblPlants" id="EMT04447">
    <property type="protein sequence ID" value="EMT04447"/>
    <property type="gene ID" value="F775_03505"/>
</dbReference>
<dbReference type="PANTHER" id="PTHR46869">
    <property type="entry name" value="C2H2-LIKE ZINC FINGER PROTEIN"/>
    <property type="match status" value="1"/>
</dbReference>
<feature type="compositionally biased region" description="Basic residues" evidence="1">
    <location>
        <begin position="134"/>
        <end position="143"/>
    </location>
</feature>
<feature type="domain" description="C2H2-type" evidence="2">
    <location>
        <begin position="184"/>
        <end position="211"/>
    </location>
</feature>
<dbReference type="SMART" id="SM00355">
    <property type="entry name" value="ZnF_C2H2"/>
    <property type="match status" value="3"/>
</dbReference>
<dbReference type="InterPro" id="IPR036236">
    <property type="entry name" value="Znf_C2H2_sf"/>
</dbReference>
<dbReference type="Pfam" id="PF13912">
    <property type="entry name" value="zf-C2H2_6"/>
    <property type="match status" value="2"/>
</dbReference>
<sequence length="428" mass="46076">MAGAAVVNPSRVILSAGNMLLHHGTTPPRAVDEGDEWTAAAARRAAGARCRHASGEEQLVAEAATPAVSGAGRGAGDGRTTPGRGFGAGFGGRRRKRKMARDLEDDMPPRGRKHWCKQCKRSFPSGASLGGHMAVHRSRRKKQPSGTPRIAGERYGLRERCPKTSWLLDSSSSDDDRWALFPKTECQLCFRSFASPDALSMHMRMHKRRRKMASVGDGDHNAPLSAAPVMKRKRSRRMVMDTVPSPVMKSYGIEEADAARILVTLSGDNGMCSASVDCGEGGEMDANVALAFDTLVTETGLSSPDHHGPVGDNELMEPEPSSSYEEGKFVSLSKVLKATASYDCKLCGQVFTSGQGLGGHRKRHSFADHGRVATTQPCEELLPPDRRSLSLSPPAPSIWNCSSTIPKPEPNPLLVASSLWDERVLGVI</sequence>
<feature type="domain" description="C2H2-type" evidence="2">
    <location>
        <begin position="114"/>
        <end position="141"/>
    </location>
</feature>
<dbReference type="Pfam" id="PF13894">
    <property type="entry name" value="zf-C2H2_4"/>
    <property type="match status" value="1"/>
</dbReference>
<dbReference type="PROSITE" id="PS50157">
    <property type="entry name" value="ZINC_FINGER_C2H2_2"/>
    <property type="match status" value="3"/>
</dbReference>